<gene>
    <name evidence="3" type="primary">ydcO_3</name>
    <name evidence="2" type="ORF">I6G64_16175</name>
    <name evidence="3" type="ORF">NCTC12961_05066</name>
</gene>
<feature type="transmembrane region" description="Helical" evidence="1">
    <location>
        <begin position="134"/>
        <end position="156"/>
    </location>
</feature>
<dbReference type="PANTHER" id="PTHR30199:SF0">
    <property type="entry name" value="INNER MEMBRANE PROTEIN YDCO"/>
    <property type="match status" value="1"/>
</dbReference>
<dbReference type="RefSeq" id="WP_063203142.1">
    <property type="nucleotide sequence ID" value="NZ_CAMITG010000001.1"/>
</dbReference>
<proteinExistence type="predicted"/>
<feature type="transmembrane region" description="Helical" evidence="1">
    <location>
        <begin position="176"/>
        <end position="194"/>
    </location>
</feature>
<dbReference type="GO" id="GO:0042925">
    <property type="term" value="F:benzoate transmembrane transporter activity"/>
    <property type="evidence" value="ECO:0007669"/>
    <property type="project" value="InterPro"/>
</dbReference>
<feature type="transmembrane region" description="Helical" evidence="1">
    <location>
        <begin position="101"/>
        <end position="122"/>
    </location>
</feature>
<evidence type="ECO:0000313" key="2">
    <source>
        <dbReference type="EMBL" id="QPS19128.1"/>
    </source>
</evidence>
<feature type="transmembrane region" description="Helical" evidence="1">
    <location>
        <begin position="215"/>
        <end position="234"/>
    </location>
</feature>
<dbReference type="InterPro" id="IPR004711">
    <property type="entry name" value="Benzoate_Transporter"/>
</dbReference>
<organism evidence="3 4">
    <name type="scientific">Serratia plymuthica</name>
    <dbReference type="NCBI Taxonomy" id="82996"/>
    <lineage>
        <taxon>Bacteria</taxon>
        <taxon>Pseudomonadati</taxon>
        <taxon>Pseudomonadota</taxon>
        <taxon>Gammaproteobacteria</taxon>
        <taxon>Enterobacterales</taxon>
        <taxon>Yersiniaceae</taxon>
        <taxon>Serratia</taxon>
    </lineage>
</organism>
<keyword evidence="1" id="KW-0472">Membrane</keyword>
<sequence length="399" mass="41199">MESNTLMQRRSSDFSWQAAGAGLLSSFVGFASTFTLIVQALVNTGATQQQAATGLMAVSVAMGLAGILLSLKYRMPVSVAWSTPGAALLVGLGVVKGGFAVTTGALLMAAVMLIVAGLWKPLSQAINKIPSSIANAMLAGIILNLCVAPVHALASYPRYIAPVLIVWLVMLKINRILAIPCAAIATLAVIYMTANIGDIHMSEILPEFILVRPEFTLSAFISIALPLFIVTMASQNIPGMTVLNVNGYKPDATPLFTSTGVSSLLAAPFGGPAIGLAAITAAICAGEEAGKDPAKRYWAGIICGAAYIVYGMLAGAATRFISVSPPVLIEAVAGLALMGALGNSLVNALSDKTHRDAAIITFLITMGGHAFFGIGGAFWGLIAGIGMAFFLRRRAVTAA</sequence>
<name>A0A2X4XZ05_SERPL</name>
<dbReference type="Proteomes" id="UP000594967">
    <property type="component" value="Chromosome"/>
</dbReference>
<keyword evidence="5" id="KW-1185">Reference proteome</keyword>
<feature type="transmembrane region" description="Helical" evidence="1">
    <location>
        <begin position="78"/>
        <end position="95"/>
    </location>
</feature>
<feature type="transmembrane region" description="Helical" evidence="1">
    <location>
        <begin position="358"/>
        <end position="391"/>
    </location>
</feature>
<evidence type="ECO:0000313" key="5">
    <source>
        <dbReference type="Proteomes" id="UP000594967"/>
    </source>
</evidence>
<dbReference type="EMBL" id="LS483469">
    <property type="protein sequence ID" value="SQI45165.1"/>
    <property type="molecule type" value="Genomic_DNA"/>
</dbReference>
<dbReference type="PANTHER" id="PTHR30199">
    <property type="entry name" value="MFS FAMILY TRANSPORTER, PREDICTED SUBSTRATE BENZOATE"/>
    <property type="match status" value="1"/>
</dbReference>
<dbReference type="GO" id="GO:0005886">
    <property type="term" value="C:plasma membrane"/>
    <property type="evidence" value="ECO:0007669"/>
    <property type="project" value="TreeGrafter"/>
</dbReference>
<dbReference type="EMBL" id="CP065673">
    <property type="protein sequence ID" value="QPS19128.1"/>
    <property type="molecule type" value="Genomic_DNA"/>
</dbReference>
<keyword evidence="1" id="KW-1133">Transmembrane helix</keyword>
<feature type="transmembrane region" description="Helical" evidence="1">
    <location>
        <begin position="297"/>
        <end position="321"/>
    </location>
</feature>
<reference evidence="3 4" key="1">
    <citation type="submission" date="2018-06" db="EMBL/GenBank/DDBJ databases">
        <authorList>
            <consortium name="Pathogen Informatics"/>
            <person name="Doyle S."/>
        </authorList>
    </citation>
    <scope>NUCLEOTIDE SEQUENCE [LARGE SCALE GENOMIC DNA]</scope>
    <source>
        <strain evidence="3 4">NCTC12961</strain>
    </source>
</reference>
<dbReference type="Pfam" id="PF03594">
    <property type="entry name" value="BenE"/>
    <property type="match status" value="1"/>
</dbReference>
<feature type="transmembrane region" description="Helical" evidence="1">
    <location>
        <begin position="264"/>
        <end position="285"/>
    </location>
</feature>
<feature type="transmembrane region" description="Helical" evidence="1">
    <location>
        <begin position="54"/>
        <end position="71"/>
    </location>
</feature>
<keyword evidence="1" id="KW-0812">Transmembrane</keyword>
<dbReference type="AlphaFoldDB" id="A0A2X4XZ05"/>
<dbReference type="Proteomes" id="UP000248897">
    <property type="component" value="Chromosome 1"/>
</dbReference>
<feature type="transmembrane region" description="Helical" evidence="1">
    <location>
        <begin position="21"/>
        <end position="42"/>
    </location>
</feature>
<accession>A0A2X4XZ05</accession>
<feature type="transmembrane region" description="Helical" evidence="1">
    <location>
        <begin position="327"/>
        <end position="346"/>
    </location>
</feature>
<reference evidence="2 5" key="2">
    <citation type="submission" date="2020-12" db="EMBL/GenBank/DDBJ databases">
        <title>FDA dAtabase for Regulatory Grade micrObial Sequences (FDA-ARGOS): Supporting development and validation of Infectious Disease Dx tests.</title>
        <authorList>
            <person name="Sproer C."/>
            <person name="Gronow S."/>
            <person name="Severitt S."/>
            <person name="Schroder I."/>
            <person name="Tallon L."/>
            <person name="Sadzewicz L."/>
            <person name="Zhao X."/>
            <person name="Boylan J."/>
            <person name="Ott S."/>
            <person name="Bowen H."/>
            <person name="Vavikolanu K."/>
            <person name="Mehta A."/>
            <person name="Aluvathingal J."/>
            <person name="Nadendla S."/>
            <person name="Lowell S."/>
            <person name="Myers T."/>
            <person name="Yan Y."/>
            <person name="Sichtig H."/>
        </authorList>
    </citation>
    <scope>NUCLEOTIDE SEQUENCE [LARGE SCALE GENOMIC DNA]</scope>
    <source>
        <strain evidence="2 5">FDAARGOS_907</strain>
    </source>
</reference>
<evidence type="ECO:0000313" key="4">
    <source>
        <dbReference type="Proteomes" id="UP000248897"/>
    </source>
</evidence>
<dbReference type="NCBIfam" id="TIGR00843">
    <property type="entry name" value="benE"/>
    <property type="match status" value="1"/>
</dbReference>
<evidence type="ECO:0000313" key="3">
    <source>
        <dbReference type="EMBL" id="SQI45165.1"/>
    </source>
</evidence>
<evidence type="ECO:0000256" key="1">
    <source>
        <dbReference type="SAM" id="Phobius"/>
    </source>
</evidence>
<protein>
    <submittedName>
        <fullName evidence="2">Benzoate/H(+) symporter BenE family transporter</fullName>
    </submittedName>
    <submittedName>
        <fullName evidence="3">Inner membrane protein ydcO</fullName>
    </submittedName>
</protein>